<protein>
    <recommendedName>
        <fullName evidence="6">START domain-containing protein</fullName>
    </recommendedName>
</protein>
<feature type="region of interest" description="Disordered" evidence="1">
    <location>
        <begin position="50"/>
        <end position="80"/>
    </location>
</feature>
<sequence>MFVSTALPAKGGAAISMQSLLNPSNEFSPAIKEDPSRASRSFPPTQLNMLVPRLSSSSNLPPKTENRASSDRKRRHEKAKARYNEEMADLQDKYDSLELQLHDLNLNKRQKIEGQAQSTWEGFARRQAWQRQQSMIENTRLKSRLEMQMSIIRDLQGVLTNQPLLLESSILGPSDIPYVHLTVDPRERKLAVDAIMENQLARMQDVFAENGMLRTQNTWKQVSVRFDECSKELVFEMSLSFIFNVPIGDLTSGLNTVVTPRVDFSEYSNGYTSLLETFDSKTQYIRRVYTLDGAPDVHVNFVFHSFGTADSFVWIGQSVLEDDVHPIPDNVLRSRESIWCLAEPISPTQSRLRKVRHVHLIPPKAKDFGDVCAVGKLAEILVNCYAANTELFAQLVEANVKKNCSAHKPTLLMESPGPLIQLNQFHHTEVSLRTTT</sequence>
<evidence type="ECO:0000256" key="1">
    <source>
        <dbReference type="SAM" id="MobiDB-lite"/>
    </source>
</evidence>
<feature type="compositionally biased region" description="Polar residues" evidence="1">
    <location>
        <begin position="50"/>
        <end position="61"/>
    </location>
</feature>
<gene>
    <name evidence="2" type="ORF">DYB35_009598</name>
    <name evidence="3" type="ORF">DYB37_006486</name>
</gene>
<proteinExistence type="predicted"/>
<evidence type="ECO:0000313" key="3">
    <source>
        <dbReference type="EMBL" id="RHZ16128.1"/>
    </source>
</evidence>
<comment type="caution">
    <text evidence="2">The sequence shown here is derived from an EMBL/GenBank/DDBJ whole genome shotgun (WGS) entry which is preliminary data.</text>
</comment>
<accession>A0A3R6WRD2</accession>
<feature type="region of interest" description="Disordered" evidence="1">
    <location>
        <begin position="26"/>
        <end position="45"/>
    </location>
</feature>
<evidence type="ECO:0000313" key="4">
    <source>
        <dbReference type="Proteomes" id="UP000285430"/>
    </source>
</evidence>
<dbReference type="VEuPathDB" id="FungiDB:H257_13287"/>
<evidence type="ECO:0000313" key="5">
    <source>
        <dbReference type="Proteomes" id="UP000285712"/>
    </source>
</evidence>
<dbReference type="Proteomes" id="UP000285712">
    <property type="component" value="Unassembled WGS sequence"/>
</dbReference>
<organism evidence="2 5">
    <name type="scientific">Aphanomyces astaci</name>
    <name type="common">Crayfish plague agent</name>
    <dbReference type="NCBI Taxonomy" id="112090"/>
    <lineage>
        <taxon>Eukaryota</taxon>
        <taxon>Sar</taxon>
        <taxon>Stramenopiles</taxon>
        <taxon>Oomycota</taxon>
        <taxon>Saprolegniomycetes</taxon>
        <taxon>Saprolegniales</taxon>
        <taxon>Verrucalvaceae</taxon>
        <taxon>Aphanomyces</taxon>
    </lineage>
</organism>
<dbReference type="EMBL" id="QUTG01004386">
    <property type="protein sequence ID" value="RHY88325.1"/>
    <property type="molecule type" value="Genomic_DNA"/>
</dbReference>
<evidence type="ECO:0008006" key="6">
    <source>
        <dbReference type="Google" id="ProtNLM"/>
    </source>
</evidence>
<dbReference type="EMBL" id="QUTH01003988">
    <property type="protein sequence ID" value="RHZ16128.1"/>
    <property type="molecule type" value="Genomic_DNA"/>
</dbReference>
<evidence type="ECO:0000313" key="2">
    <source>
        <dbReference type="EMBL" id="RHY88325.1"/>
    </source>
</evidence>
<reference evidence="4 5" key="1">
    <citation type="submission" date="2018-08" db="EMBL/GenBank/DDBJ databases">
        <title>Aphanomyces genome sequencing and annotation.</title>
        <authorList>
            <person name="Minardi D."/>
            <person name="Oidtmann B."/>
            <person name="Van Der Giezen M."/>
            <person name="Studholme D.J."/>
        </authorList>
    </citation>
    <scope>NUCLEOTIDE SEQUENCE [LARGE SCALE GENOMIC DNA]</scope>
    <source>
        <strain evidence="3 4">Da</strain>
        <strain evidence="2 5">Sv</strain>
    </source>
</reference>
<dbReference type="AlphaFoldDB" id="A0A3R6WRD2"/>
<dbReference type="Proteomes" id="UP000285430">
    <property type="component" value="Unassembled WGS sequence"/>
</dbReference>
<name>A0A3R6WRD2_APHAT</name>